<evidence type="ECO:0000313" key="1">
    <source>
        <dbReference type="EMBL" id="REC50174.1"/>
    </source>
</evidence>
<accession>A0A3D9B911</accession>
<name>A0A3D9B911_9FLAO</name>
<sequence>MKKMIILFAIGIAAISCGGGGSDSGGCSYNGKTLHVGEKGGCYYVSSSGNKEYVDKKYCRTCY</sequence>
<dbReference type="EMBL" id="QNVV01000001">
    <property type="protein sequence ID" value="REC50174.1"/>
    <property type="molecule type" value="Genomic_DNA"/>
</dbReference>
<proteinExistence type="predicted"/>
<gene>
    <name evidence="1" type="ORF">DRF67_01165</name>
</gene>
<dbReference type="Proteomes" id="UP000256257">
    <property type="component" value="Unassembled WGS sequence"/>
</dbReference>
<comment type="caution">
    <text evidence="1">The sequence shown here is derived from an EMBL/GenBank/DDBJ whole genome shotgun (WGS) entry which is preliminary data.</text>
</comment>
<dbReference type="PROSITE" id="PS51257">
    <property type="entry name" value="PROKAR_LIPOPROTEIN"/>
    <property type="match status" value="1"/>
</dbReference>
<protein>
    <recommendedName>
        <fullName evidence="3">Lipoprotein</fullName>
    </recommendedName>
</protein>
<organism evidence="1 2">
    <name type="scientific">Chryseobacterium pennipullorum</name>
    <dbReference type="NCBI Taxonomy" id="2258963"/>
    <lineage>
        <taxon>Bacteria</taxon>
        <taxon>Pseudomonadati</taxon>
        <taxon>Bacteroidota</taxon>
        <taxon>Flavobacteriia</taxon>
        <taxon>Flavobacteriales</taxon>
        <taxon>Weeksellaceae</taxon>
        <taxon>Chryseobacterium group</taxon>
        <taxon>Chryseobacterium</taxon>
    </lineage>
</organism>
<reference evidence="1 2" key="1">
    <citation type="submission" date="2018-06" db="EMBL/GenBank/DDBJ databases">
        <title>Novel Chryseobacterium species.</title>
        <authorList>
            <person name="Newman J."/>
            <person name="Hugo C."/>
            <person name="Oosthuizen L."/>
            <person name="Charimba G."/>
        </authorList>
    </citation>
    <scope>NUCLEOTIDE SEQUENCE [LARGE SCALE GENOMIC DNA]</scope>
    <source>
        <strain evidence="1 2">7_F195</strain>
    </source>
</reference>
<dbReference type="AlphaFoldDB" id="A0A3D9B911"/>
<keyword evidence="2" id="KW-1185">Reference proteome</keyword>
<evidence type="ECO:0008006" key="3">
    <source>
        <dbReference type="Google" id="ProtNLM"/>
    </source>
</evidence>
<evidence type="ECO:0000313" key="2">
    <source>
        <dbReference type="Proteomes" id="UP000256257"/>
    </source>
</evidence>